<evidence type="ECO:0000256" key="5">
    <source>
        <dbReference type="PROSITE-ProRule" id="PRU00339"/>
    </source>
</evidence>
<dbReference type="InterPro" id="IPR009057">
    <property type="entry name" value="Homeodomain-like_sf"/>
</dbReference>
<protein>
    <submittedName>
        <fullName evidence="8">Sigma-54 interacting regulator</fullName>
    </submittedName>
</protein>
<dbReference type="Gene3D" id="3.40.50.300">
    <property type="entry name" value="P-loop containing nucleotide triphosphate hydrolases"/>
    <property type="match status" value="1"/>
</dbReference>
<dbReference type="PROSITE" id="PS00676">
    <property type="entry name" value="SIGMA54_INTERACT_2"/>
    <property type="match status" value="1"/>
</dbReference>
<dbReference type="InterPro" id="IPR025662">
    <property type="entry name" value="Sigma_54_int_dom_ATP-bd_1"/>
</dbReference>
<dbReference type="CDD" id="cd00009">
    <property type="entry name" value="AAA"/>
    <property type="match status" value="1"/>
</dbReference>
<evidence type="ECO:0000256" key="1">
    <source>
        <dbReference type="ARBA" id="ARBA00022741"/>
    </source>
</evidence>
<dbReference type="PROSITE" id="PS00675">
    <property type="entry name" value="SIGMA54_INTERACT_1"/>
    <property type="match status" value="1"/>
</dbReference>
<proteinExistence type="predicted"/>
<keyword evidence="3" id="KW-0805">Transcription regulation</keyword>
<dbReference type="SMART" id="SM00028">
    <property type="entry name" value="TPR"/>
    <property type="match status" value="3"/>
</dbReference>
<dbReference type="PANTHER" id="PTHR32071">
    <property type="entry name" value="TRANSCRIPTIONAL REGULATORY PROTEIN"/>
    <property type="match status" value="1"/>
</dbReference>
<evidence type="ECO:0000313" key="8">
    <source>
        <dbReference type="EMBL" id="CDM66090.1"/>
    </source>
</evidence>
<feature type="domain" description="Sigma-54 factor interaction" evidence="7">
    <location>
        <begin position="419"/>
        <end position="645"/>
    </location>
</feature>
<evidence type="ECO:0000256" key="2">
    <source>
        <dbReference type="ARBA" id="ARBA00022840"/>
    </source>
</evidence>
<evidence type="ECO:0000259" key="7">
    <source>
        <dbReference type="PROSITE" id="PS50045"/>
    </source>
</evidence>
<dbReference type="InterPro" id="IPR011990">
    <property type="entry name" value="TPR-like_helical_dom_sf"/>
</dbReference>
<dbReference type="AlphaFoldDB" id="A0A0B6X159"/>
<evidence type="ECO:0000256" key="3">
    <source>
        <dbReference type="ARBA" id="ARBA00023015"/>
    </source>
</evidence>
<dbReference type="SUPFAM" id="SSF52540">
    <property type="entry name" value="P-loop containing nucleoside triphosphate hydrolases"/>
    <property type="match status" value="1"/>
</dbReference>
<dbReference type="InterPro" id="IPR002078">
    <property type="entry name" value="Sigma_54_int"/>
</dbReference>
<dbReference type="Pfam" id="PF13181">
    <property type="entry name" value="TPR_8"/>
    <property type="match status" value="1"/>
</dbReference>
<dbReference type="InterPro" id="IPR003593">
    <property type="entry name" value="AAA+_ATPase"/>
</dbReference>
<dbReference type="Gene3D" id="1.10.10.60">
    <property type="entry name" value="Homeodomain-like"/>
    <property type="match status" value="1"/>
</dbReference>
<dbReference type="GO" id="GO:0043565">
    <property type="term" value="F:sequence-specific DNA binding"/>
    <property type="evidence" value="ECO:0007669"/>
    <property type="project" value="InterPro"/>
</dbReference>
<dbReference type="GO" id="GO:0006355">
    <property type="term" value="P:regulation of DNA-templated transcription"/>
    <property type="evidence" value="ECO:0007669"/>
    <property type="project" value="InterPro"/>
</dbReference>
<dbReference type="Proteomes" id="UP000031518">
    <property type="component" value="Unassembled WGS sequence"/>
</dbReference>
<gene>
    <name evidence="8" type="ORF">PYK22_02100</name>
</gene>
<dbReference type="Pfam" id="PF00158">
    <property type="entry name" value="Sigma54_activat"/>
    <property type="match status" value="1"/>
</dbReference>
<dbReference type="Pfam" id="PF02954">
    <property type="entry name" value="HTH_8"/>
    <property type="match status" value="1"/>
</dbReference>
<dbReference type="InterPro" id="IPR027417">
    <property type="entry name" value="P-loop_NTPase"/>
</dbReference>
<dbReference type="SUPFAM" id="SSF48452">
    <property type="entry name" value="TPR-like"/>
    <property type="match status" value="2"/>
</dbReference>
<dbReference type="InterPro" id="IPR019734">
    <property type="entry name" value="TPR_rpt"/>
</dbReference>
<dbReference type="Gene3D" id="1.25.40.10">
    <property type="entry name" value="Tetratricopeptide repeat domain"/>
    <property type="match status" value="2"/>
</dbReference>
<dbReference type="GO" id="GO:0005524">
    <property type="term" value="F:ATP binding"/>
    <property type="evidence" value="ECO:0007669"/>
    <property type="project" value="UniProtKB-KW"/>
</dbReference>
<keyword evidence="9" id="KW-1185">Reference proteome</keyword>
<dbReference type="InterPro" id="IPR025943">
    <property type="entry name" value="Sigma_54_int_dom_ATP-bd_2"/>
</dbReference>
<dbReference type="SMART" id="SM00382">
    <property type="entry name" value="AAA"/>
    <property type="match status" value="1"/>
</dbReference>
<feature type="repeat" description="TPR" evidence="5">
    <location>
        <begin position="318"/>
        <end position="351"/>
    </location>
</feature>
<dbReference type="PROSITE" id="PS50045">
    <property type="entry name" value="SIGMA54_INTERACT_4"/>
    <property type="match status" value="1"/>
</dbReference>
<name>A0A0B6X159_9BACT</name>
<dbReference type="Pfam" id="PF13424">
    <property type="entry name" value="TPR_12"/>
    <property type="match status" value="1"/>
</dbReference>
<dbReference type="PROSITE" id="PS50005">
    <property type="entry name" value="TPR"/>
    <property type="match status" value="1"/>
</dbReference>
<sequence>MLKTKAVRGNSAAGSSDAQILLRCARAKELEEIGNYEAAARVLGEIWPGFDEDLALDGLNQITIGEVLLRVGSLTGWLGSARRIKGAQERAKDLITRGLLCFDCLGDAEKIFEAQLELAWCYWREGSFNEARTILQAALSSIESVGNHELKAVALIRSAEVERSAGSYLAALEFLNRAKHLVDCCSDLVKGRFHNTFAIVLRNLGDLERRSDYVDRALIEYAAASYYFERAGHLRYCARVENNIGFLLFKLKRFEESSLHLERARRLFKSLRDIGSLAQVDETRARALLAQGRNSAAERTIRRAVNALARGDERSLLSEALVTHGSALARLGQFDQAKMAFERALKVAEEVGHVEQAVNASLALCEELGERLAFEELREAYERADDLLGAGSSELHERLRRCARRIISGQKRPSHQTVFVHASPQTAALLDYARRVASSDASVLILGETGTGKEVLARLMHEWSGRPGRFVAINCAALNETLFESQIFGHRKGSFTDAVSDYAGAAREAAGGTLFLDEIGELSAAVQAKLLRLIELGEVSAVGGGKPDRIDVRIVAATNCDLGRLVEEGRFRPDLYYRFAFQITIPPLRERSEDIRALALHFIADARRRYRKRIEFSDECLAAIQKLPLRGNVRELRTLIERTFIMAEDGVTIGPESIEIVGLRMAQQIGFVDVWAGCSLEREVHHYEAELIRRALEQSGWRVTRAARLLGITHQRLSFILHTRHKDLVAKGSASCRKSMNGGAARESGGVSAAPEKVKRARAESGRILATGKVGSG</sequence>
<dbReference type="SUPFAM" id="SSF46689">
    <property type="entry name" value="Homeodomain-like"/>
    <property type="match status" value="1"/>
</dbReference>
<dbReference type="STRING" id="454194.PYK22_02100"/>
<dbReference type="InterPro" id="IPR002197">
    <property type="entry name" value="HTH_Fis"/>
</dbReference>
<dbReference type="InterPro" id="IPR058031">
    <property type="entry name" value="AAA_lid_NorR"/>
</dbReference>
<keyword evidence="5" id="KW-0802">TPR repeat</keyword>
<dbReference type="Pfam" id="PF25601">
    <property type="entry name" value="AAA_lid_14"/>
    <property type="match status" value="1"/>
</dbReference>
<keyword evidence="4" id="KW-0804">Transcription</keyword>
<accession>A0A0B6X159</accession>
<dbReference type="OrthoDB" id="9803970at2"/>
<organism evidence="8 9">
    <name type="scientific">Pyrinomonas methylaliphatogenes</name>
    <dbReference type="NCBI Taxonomy" id="454194"/>
    <lineage>
        <taxon>Bacteria</taxon>
        <taxon>Pseudomonadati</taxon>
        <taxon>Acidobacteriota</taxon>
        <taxon>Blastocatellia</taxon>
        <taxon>Blastocatellales</taxon>
        <taxon>Pyrinomonadaceae</taxon>
        <taxon>Pyrinomonas</taxon>
    </lineage>
</organism>
<reference evidence="8 9" key="2">
    <citation type="submission" date="2015-01" db="EMBL/GenBank/DDBJ databases">
        <title>Complete genome sequence of Pyrinomonas methylaliphatogenes type strain K22T.</title>
        <authorList>
            <person name="Lee K.C.Y."/>
            <person name="Power J.F."/>
            <person name="Dunfield P.F."/>
            <person name="Morgan X.C."/>
            <person name="Huttenhower C."/>
            <person name="Stott M.B."/>
        </authorList>
    </citation>
    <scope>NUCLEOTIDE SEQUENCE [LARGE SCALE GENOMIC DNA]</scope>
    <source>
        <strain evidence="8 9">K22</strain>
    </source>
</reference>
<dbReference type="FunFam" id="3.40.50.300:FF:000006">
    <property type="entry name" value="DNA-binding transcriptional regulator NtrC"/>
    <property type="match status" value="1"/>
</dbReference>
<reference evidence="8 9" key="1">
    <citation type="submission" date="2013-12" db="EMBL/GenBank/DDBJ databases">
        <authorList>
            <person name="Stott M."/>
        </authorList>
    </citation>
    <scope>NUCLEOTIDE SEQUENCE [LARGE SCALE GENOMIC DNA]</scope>
    <source>
        <strain evidence="8 9">K22</strain>
    </source>
</reference>
<feature type="region of interest" description="Disordered" evidence="6">
    <location>
        <begin position="739"/>
        <end position="759"/>
    </location>
</feature>
<keyword evidence="2" id="KW-0067">ATP-binding</keyword>
<evidence type="ECO:0000256" key="4">
    <source>
        <dbReference type="ARBA" id="ARBA00023163"/>
    </source>
</evidence>
<dbReference type="EMBL" id="CBXV010000007">
    <property type="protein sequence ID" value="CDM66090.1"/>
    <property type="molecule type" value="Genomic_DNA"/>
</dbReference>
<evidence type="ECO:0000313" key="9">
    <source>
        <dbReference type="Proteomes" id="UP000031518"/>
    </source>
</evidence>
<dbReference type="Gene3D" id="1.10.8.60">
    <property type="match status" value="1"/>
</dbReference>
<keyword evidence="1" id="KW-0547">Nucleotide-binding</keyword>
<evidence type="ECO:0000256" key="6">
    <source>
        <dbReference type="SAM" id="MobiDB-lite"/>
    </source>
</evidence>